<feature type="transmembrane region" description="Helical" evidence="2">
    <location>
        <begin position="272"/>
        <end position="301"/>
    </location>
</feature>
<feature type="compositionally biased region" description="Acidic residues" evidence="1">
    <location>
        <begin position="325"/>
        <end position="336"/>
    </location>
</feature>
<dbReference type="RefSeq" id="XP_001217003.1">
    <property type="nucleotide sequence ID" value="XM_001217003.1"/>
</dbReference>
<proteinExistence type="predicted"/>
<dbReference type="GeneID" id="4353535"/>
<feature type="region of interest" description="Disordered" evidence="1">
    <location>
        <begin position="309"/>
        <end position="336"/>
    </location>
</feature>
<organism evidence="5 6">
    <name type="scientific">Aspergillus terreus (strain NIH 2624 / FGSC A1156)</name>
    <dbReference type="NCBI Taxonomy" id="341663"/>
    <lineage>
        <taxon>Eukaryota</taxon>
        <taxon>Fungi</taxon>
        <taxon>Dikarya</taxon>
        <taxon>Ascomycota</taxon>
        <taxon>Pezizomycotina</taxon>
        <taxon>Eurotiomycetes</taxon>
        <taxon>Eurotiomycetidae</taxon>
        <taxon>Eurotiales</taxon>
        <taxon>Aspergillaceae</taxon>
        <taxon>Aspergillus</taxon>
        <taxon>Aspergillus subgen. Circumdati</taxon>
    </lineage>
</organism>
<keyword evidence="2" id="KW-0812">Transmembrane</keyword>
<sequence>MNLRSFLLGSVVALGAKAFLVVPDVEVDAIATPDEGAFSDLQPFDAHVSQRQNVDLLCSECPFREVGRHGKVHWTDGYQTSLLLNFSIDNGFLLANGHQIFPPPPPTLITAKQRRLTDGEESEPIPLGYAVEMTPLPSPPEEPLDMVDVRFTVLDLDGHPVPLDTVAISLIHDMNGNLYMAKTYIEETTPDRISWKQCRGKPRCLRRLLFDRMRALFAAAKARMLGLGRKPSGCGGRPHHPPHPDGFAPDRMSPEDMDRMWRHTFARMVRFIVVPAILGVSAGLTASALGMLVGQTLVYLWQRYRRSDRQESVERGDDSEKEALIADDAEDLPPAYNDDEFHIEELPADKN</sequence>
<dbReference type="PANTHER" id="PTHR40622:SF2">
    <property type="match status" value="1"/>
</dbReference>
<dbReference type="eggNOG" id="ENOG502SC3G">
    <property type="taxonomic scope" value="Eukaryota"/>
</dbReference>
<evidence type="ECO:0000313" key="6">
    <source>
        <dbReference type="Proteomes" id="UP000007963"/>
    </source>
</evidence>
<dbReference type="Pfam" id="PF24854">
    <property type="entry name" value="DUF7728"/>
    <property type="match status" value="1"/>
</dbReference>
<keyword evidence="2" id="KW-0472">Membrane</keyword>
<feature type="signal peptide" evidence="3">
    <location>
        <begin position="1"/>
        <end position="18"/>
    </location>
</feature>
<dbReference type="PANTHER" id="PTHR40622">
    <property type="match status" value="1"/>
</dbReference>
<keyword evidence="3" id="KW-0732">Signal</keyword>
<gene>
    <name evidence="5" type="ORF">ATEG_08382</name>
</gene>
<accession>Q0CD52</accession>
<reference evidence="6" key="1">
    <citation type="submission" date="2005-09" db="EMBL/GenBank/DDBJ databases">
        <title>Annotation of the Aspergillus terreus NIH2624 genome.</title>
        <authorList>
            <person name="Birren B.W."/>
            <person name="Lander E.S."/>
            <person name="Galagan J.E."/>
            <person name="Nusbaum C."/>
            <person name="Devon K."/>
            <person name="Henn M."/>
            <person name="Ma L.-J."/>
            <person name="Jaffe D.B."/>
            <person name="Butler J."/>
            <person name="Alvarez P."/>
            <person name="Gnerre S."/>
            <person name="Grabherr M."/>
            <person name="Kleber M."/>
            <person name="Mauceli E.W."/>
            <person name="Brockman W."/>
            <person name="Rounsley S."/>
            <person name="Young S.K."/>
            <person name="LaButti K."/>
            <person name="Pushparaj V."/>
            <person name="DeCaprio D."/>
            <person name="Crawford M."/>
            <person name="Koehrsen M."/>
            <person name="Engels R."/>
            <person name="Montgomery P."/>
            <person name="Pearson M."/>
            <person name="Howarth C."/>
            <person name="Larson L."/>
            <person name="Luoma S."/>
            <person name="White J."/>
            <person name="Alvarado L."/>
            <person name="Kodira C.D."/>
            <person name="Zeng Q."/>
            <person name="Oleary S."/>
            <person name="Yandava C."/>
            <person name="Denning D.W."/>
            <person name="Nierman W.C."/>
            <person name="Milne T."/>
            <person name="Madden K."/>
        </authorList>
    </citation>
    <scope>NUCLEOTIDE SEQUENCE [LARGE SCALE GENOMIC DNA]</scope>
    <source>
        <strain evidence="6">NIH 2624 / FGSC A1156</strain>
    </source>
</reference>
<evidence type="ECO:0000256" key="1">
    <source>
        <dbReference type="SAM" id="MobiDB-lite"/>
    </source>
</evidence>
<dbReference type="VEuPathDB" id="FungiDB:ATEG_08382"/>
<evidence type="ECO:0000313" key="5">
    <source>
        <dbReference type="EMBL" id="EAU31555.1"/>
    </source>
</evidence>
<dbReference type="Proteomes" id="UP000007963">
    <property type="component" value="Unassembled WGS sequence"/>
</dbReference>
<dbReference type="HOGENOM" id="CLU_051864_0_0_1"/>
<protein>
    <recommendedName>
        <fullName evidence="4">DUF7728 domain-containing protein</fullName>
    </recommendedName>
</protein>
<name>Q0CD52_ASPTN</name>
<dbReference type="OrthoDB" id="5409353at2759"/>
<evidence type="ECO:0000259" key="4">
    <source>
        <dbReference type="Pfam" id="PF24854"/>
    </source>
</evidence>
<dbReference type="InterPro" id="IPR056145">
    <property type="entry name" value="DUF7728"/>
</dbReference>
<feature type="compositionally biased region" description="Basic and acidic residues" evidence="1">
    <location>
        <begin position="309"/>
        <end position="324"/>
    </location>
</feature>
<evidence type="ECO:0000256" key="3">
    <source>
        <dbReference type="SAM" id="SignalP"/>
    </source>
</evidence>
<dbReference type="AlphaFoldDB" id="Q0CD52"/>
<feature type="domain" description="DUF7728" evidence="4">
    <location>
        <begin position="50"/>
        <end position="187"/>
    </location>
</feature>
<dbReference type="OMA" id="CRGKPKC"/>
<dbReference type="EMBL" id="CH476605">
    <property type="protein sequence ID" value="EAU31555.1"/>
    <property type="molecule type" value="Genomic_DNA"/>
</dbReference>
<dbReference type="STRING" id="341663.Q0CD52"/>
<evidence type="ECO:0000256" key="2">
    <source>
        <dbReference type="SAM" id="Phobius"/>
    </source>
</evidence>
<keyword evidence="2" id="KW-1133">Transmembrane helix</keyword>
<feature type="chain" id="PRO_5004169988" description="DUF7728 domain-containing protein" evidence="3">
    <location>
        <begin position="19"/>
        <end position="351"/>
    </location>
</feature>